<keyword evidence="2" id="KW-0547">Nucleotide-binding</keyword>
<evidence type="ECO:0000256" key="4">
    <source>
        <dbReference type="ARBA" id="ARBA00022806"/>
    </source>
</evidence>
<dbReference type="InterPro" id="IPR014013">
    <property type="entry name" value="Helic_SF1/SF2_ATP-bd_DinG/Rad3"/>
</dbReference>
<dbReference type="GO" id="GO:0051536">
    <property type="term" value="F:iron-sulfur cluster binding"/>
    <property type="evidence" value="ECO:0007669"/>
    <property type="project" value="UniProtKB-KW"/>
</dbReference>
<gene>
    <name evidence="11" type="ORF">GPECTOR_1g231</name>
</gene>
<feature type="compositionally biased region" description="Low complexity" evidence="9">
    <location>
        <begin position="224"/>
        <end position="240"/>
    </location>
</feature>
<dbReference type="SMART" id="SM00491">
    <property type="entry name" value="HELICc2"/>
    <property type="match status" value="1"/>
</dbReference>
<evidence type="ECO:0000313" key="12">
    <source>
        <dbReference type="Proteomes" id="UP000075714"/>
    </source>
</evidence>
<dbReference type="Pfam" id="PF06733">
    <property type="entry name" value="DEAD_2"/>
    <property type="match status" value="1"/>
</dbReference>
<protein>
    <recommendedName>
        <fullName evidence="10">Helicase ATP-binding domain-containing protein</fullName>
    </recommendedName>
</protein>
<evidence type="ECO:0000256" key="2">
    <source>
        <dbReference type="ARBA" id="ARBA00022741"/>
    </source>
</evidence>
<dbReference type="GO" id="GO:0005524">
    <property type="term" value="F:ATP binding"/>
    <property type="evidence" value="ECO:0007669"/>
    <property type="project" value="UniProtKB-KW"/>
</dbReference>
<keyword evidence="6" id="KW-0408">Iron</keyword>
<keyword evidence="12" id="KW-1185">Reference proteome</keyword>
<name>A0A150H2K6_GONPE</name>
<feature type="region of interest" description="Disordered" evidence="9">
    <location>
        <begin position="194"/>
        <end position="286"/>
    </location>
</feature>
<dbReference type="CDD" id="cd18788">
    <property type="entry name" value="SF2_C_XPD"/>
    <property type="match status" value="1"/>
</dbReference>
<feature type="region of interest" description="Disordered" evidence="9">
    <location>
        <begin position="120"/>
        <end position="146"/>
    </location>
</feature>
<proteinExistence type="predicted"/>
<feature type="domain" description="Helicase ATP-binding" evidence="10">
    <location>
        <begin position="1"/>
        <end position="121"/>
    </location>
</feature>
<organism evidence="11 12">
    <name type="scientific">Gonium pectorale</name>
    <name type="common">Green alga</name>
    <dbReference type="NCBI Taxonomy" id="33097"/>
    <lineage>
        <taxon>Eukaryota</taxon>
        <taxon>Viridiplantae</taxon>
        <taxon>Chlorophyta</taxon>
        <taxon>core chlorophytes</taxon>
        <taxon>Chlorophyceae</taxon>
        <taxon>CS clade</taxon>
        <taxon>Chlamydomonadales</taxon>
        <taxon>Volvocaceae</taxon>
        <taxon>Gonium</taxon>
    </lineage>
</organism>
<evidence type="ECO:0000256" key="8">
    <source>
        <dbReference type="ARBA" id="ARBA00023235"/>
    </source>
</evidence>
<dbReference type="STRING" id="33097.A0A150H2K6"/>
<dbReference type="InterPro" id="IPR027417">
    <property type="entry name" value="P-loop_NTPase"/>
</dbReference>
<accession>A0A150H2K6</accession>
<feature type="compositionally biased region" description="Gly residues" evidence="9">
    <location>
        <begin position="274"/>
        <end position="286"/>
    </location>
</feature>
<dbReference type="PROSITE" id="PS51193">
    <property type="entry name" value="HELICASE_ATP_BIND_2"/>
    <property type="match status" value="1"/>
</dbReference>
<dbReference type="EMBL" id="LSYV01000002">
    <property type="protein sequence ID" value="KXZ56265.1"/>
    <property type="molecule type" value="Genomic_DNA"/>
</dbReference>
<feature type="compositionally biased region" description="Low complexity" evidence="9">
    <location>
        <begin position="204"/>
        <end position="215"/>
    </location>
</feature>
<evidence type="ECO:0000256" key="5">
    <source>
        <dbReference type="ARBA" id="ARBA00022840"/>
    </source>
</evidence>
<dbReference type="GO" id="GO:0006139">
    <property type="term" value="P:nucleobase-containing compound metabolic process"/>
    <property type="evidence" value="ECO:0007669"/>
    <property type="project" value="InterPro"/>
</dbReference>
<dbReference type="PANTHER" id="PTHR11472:SF41">
    <property type="entry name" value="ATP-DEPENDENT DNA HELICASE DDX11-RELATED"/>
    <property type="match status" value="1"/>
</dbReference>
<sequence length="757" mass="75107">MQDLGRIGRRLGLCPYYGSRSLVSEADVVALPYSALLCEETRGSLGLRLEGAVVIFDEAHNLVDAVTGTHGSAVTAEQLRAAGRQLAAYFARFQSCLSPANARNVQLLIRITAALQRAVAPPPEPPSAAAGAEGAEGGGGSPGASGAAQVQIAGCTDFLSSLRLEHLNLFPLLSWVRETRLVMKVAGYDLSTAPPAEPGPHSTAGAAAAPAAASALVDPDERGGQPAAAAGPASGSSRGADAVAGGRTGASGGGRARKPAGGAAAAEGPAGAAAPGGAGGGEGSPGAGFGARRTALFALVSFLGSLTQPSADGRIVVTRAKPPASNTAAASASASGGAATADTEPGLRYTVLNAAAPFASVLAAARSVVLASGTLSPVGGLIAQLLPTVAPSRVRHFACGHVVPRENLVALVAGRGPTGLPLDLRHARRSDPRVSEEIGRLLVNICTAVPAGVVVFAPSFSYLDQLVAAWQRTDVWSSLVARKHVFTEPRGAGEVEAVLTAYAKAIRGSPAAGCRQSQPQSLLTAAMAVPGAGAAPGGAGAAGGRRGPSGALLLSVVGGKLSEGINFGDDLGRCVVVLGLPYPNPTEPELRERMRYLDEQAAAAAQAGTDAGARAGAGGPGAAGAGGAGAPGNPRLSGRQYYEGLCVKAVNQCVGRAIRHAGDYAAIVLVDARYQPPPAPPNGAPGAAAGAGSNAVLRTLPGWIQQSLRPGPGDFSHAYGNLVRFFRERAATEAAAKAAEAVGVACADGAAGVSAGV</sequence>
<dbReference type="AlphaFoldDB" id="A0A150H2K6"/>
<keyword evidence="4" id="KW-0347">Helicase</keyword>
<evidence type="ECO:0000256" key="1">
    <source>
        <dbReference type="ARBA" id="ARBA00022723"/>
    </source>
</evidence>
<dbReference type="Pfam" id="PF13307">
    <property type="entry name" value="Helicase_C_2"/>
    <property type="match status" value="1"/>
</dbReference>
<keyword evidence="7" id="KW-0411">Iron-sulfur</keyword>
<dbReference type="OrthoDB" id="267079at2759"/>
<keyword evidence="1" id="KW-0479">Metal-binding</keyword>
<evidence type="ECO:0000256" key="6">
    <source>
        <dbReference type="ARBA" id="ARBA00023004"/>
    </source>
</evidence>
<keyword evidence="8" id="KW-0413">Isomerase</keyword>
<evidence type="ECO:0000259" key="10">
    <source>
        <dbReference type="PROSITE" id="PS51193"/>
    </source>
</evidence>
<dbReference type="GO" id="GO:0005634">
    <property type="term" value="C:nucleus"/>
    <property type="evidence" value="ECO:0007669"/>
    <property type="project" value="TreeGrafter"/>
</dbReference>
<dbReference type="PANTHER" id="PTHR11472">
    <property type="entry name" value="DNA REPAIR DEAD HELICASE RAD3/XP-D SUBFAMILY MEMBER"/>
    <property type="match status" value="1"/>
</dbReference>
<dbReference type="GO" id="GO:0003677">
    <property type="term" value="F:DNA binding"/>
    <property type="evidence" value="ECO:0007669"/>
    <property type="project" value="InterPro"/>
</dbReference>
<dbReference type="Gene3D" id="3.40.50.300">
    <property type="entry name" value="P-loop containing nucleotide triphosphate hydrolases"/>
    <property type="match status" value="2"/>
</dbReference>
<reference evidence="12" key="1">
    <citation type="journal article" date="2016" name="Nat. Commun.">
        <title>The Gonium pectorale genome demonstrates co-option of cell cycle regulation during the evolution of multicellularity.</title>
        <authorList>
            <person name="Hanschen E.R."/>
            <person name="Marriage T.N."/>
            <person name="Ferris P.J."/>
            <person name="Hamaji T."/>
            <person name="Toyoda A."/>
            <person name="Fujiyama A."/>
            <person name="Neme R."/>
            <person name="Noguchi H."/>
            <person name="Minakuchi Y."/>
            <person name="Suzuki M."/>
            <person name="Kawai-Toyooka H."/>
            <person name="Smith D.R."/>
            <person name="Sparks H."/>
            <person name="Anderson J."/>
            <person name="Bakaric R."/>
            <person name="Luria V."/>
            <person name="Karger A."/>
            <person name="Kirschner M.W."/>
            <person name="Durand P.M."/>
            <person name="Michod R.E."/>
            <person name="Nozaki H."/>
            <person name="Olson B.J."/>
        </authorList>
    </citation>
    <scope>NUCLEOTIDE SEQUENCE [LARGE SCALE GENOMIC DNA]</scope>
    <source>
        <strain evidence="12">NIES-2863</strain>
    </source>
</reference>
<dbReference type="InterPro" id="IPR010614">
    <property type="entry name" value="RAD3-like_helicase_DEAD"/>
</dbReference>
<dbReference type="InterPro" id="IPR006555">
    <property type="entry name" value="ATP-dep_Helicase_C"/>
</dbReference>
<feature type="compositionally biased region" description="Low complexity" evidence="9">
    <location>
        <begin position="259"/>
        <end position="273"/>
    </location>
</feature>
<feature type="compositionally biased region" description="Gly residues" evidence="9">
    <location>
        <begin position="615"/>
        <end position="630"/>
    </location>
</feature>
<comment type="caution">
    <text evidence="11">The sequence shown here is derived from an EMBL/GenBank/DDBJ whole genome shotgun (WGS) entry which is preliminary data.</text>
</comment>
<evidence type="ECO:0000256" key="7">
    <source>
        <dbReference type="ARBA" id="ARBA00023014"/>
    </source>
</evidence>
<dbReference type="GO" id="GO:0046872">
    <property type="term" value="F:metal ion binding"/>
    <property type="evidence" value="ECO:0007669"/>
    <property type="project" value="UniProtKB-KW"/>
</dbReference>
<dbReference type="Proteomes" id="UP000075714">
    <property type="component" value="Unassembled WGS sequence"/>
</dbReference>
<evidence type="ECO:0000256" key="3">
    <source>
        <dbReference type="ARBA" id="ARBA00022801"/>
    </source>
</evidence>
<feature type="region of interest" description="Disordered" evidence="9">
    <location>
        <begin position="607"/>
        <end position="630"/>
    </location>
</feature>
<evidence type="ECO:0000313" key="11">
    <source>
        <dbReference type="EMBL" id="KXZ56265.1"/>
    </source>
</evidence>
<dbReference type="GO" id="GO:0016818">
    <property type="term" value="F:hydrolase activity, acting on acid anhydrides, in phosphorus-containing anhydrides"/>
    <property type="evidence" value="ECO:0007669"/>
    <property type="project" value="InterPro"/>
</dbReference>
<evidence type="ECO:0000256" key="9">
    <source>
        <dbReference type="SAM" id="MobiDB-lite"/>
    </source>
</evidence>
<dbReference type="InterPro" id="IPR045028">
    <property type="entry name" value="DinG/Rad3-like"/>
</dbReference>
<dbReference type="GO" id="GO:0003678">
    <property type="term" value="F:DNA helicase activity"/>
    <property type="evidence" value="ECO:0007669"/>
    <property type="project" value="InterPro"/>
</dbReference>
<dbReference type="GO" id="GO:0034085">
    <property type="term" value="P:establishment of sister chromatid cohesion"/>
    <property type="evidence" value="ECO:0007669"/>
    <property type="project" value="TreeGrafter"/>
</dbReference>
<keyword evidence="5" id="KW-0067">ATP-binding</keyword>
<keyword evidence="3" id="KW-0378">Hydrolase</keyword>
<feature type="compositionally biased region" description="Gly residues" evidence="9">
    <location>
        <begin position="134"/>
        <end position="143"/>
    </location>
</feature>